<evidence type="ECO:0000259" key="3">
    <source>
        <dbReference type="SMART" id="SM00062"/>
    </source>
</evidence>
<dbReference type="SUPFAM" id="SSF53850">
    <property type="entry name" value="Periplasmic binding protein-like II"/>
    <property type="match status" value="1"/>
</dbReference>
<dbReference type="PANTHER" id="PTHR35936">
    <property type="entry name" value="MEMBRANE-BOUND LYTIC MUREIN TRANSGLYCOSYLASE F"/>
    <property type="match status" value="1"/>
</dbReference>
<dbReference type="Pfam" id="PF00497">
    <property type="entry name" value="SBP_bac_3"/>
    <property type="match status" value="1"/>
</dbReference>
<reference evidence="4" key="1">
    <citation type="submission" date="2020-10" db="EMBL/GenBank/DDBJ databases">
        <authorList>
            <person name="Gilroy R."/>
        </authorList>
    </citation>
    <scope>NUCLEOTIDE SEQUENCE</scope>
    <source>
        <strain evidence="4">CHK160-1198</strain>
    </source>
</reference>
<organism evidence="4 5">
    <name type="scientific">Candidatus Avacidaminococcus intestinavium</name>
    <dbReference type="NCBI Taxonomy" id="2840684"/>
    <lineage>
        <taxon>Bacteria</taxon>
        <taxon>Bacillati</taxon>
        <taxon>Bacillota</taxon>
        <taxon>Negativicutes</taxon>
        <taxon>Acidaminococcales</taxon>
        <taxon>Acidaminococcaceae</taxon>
        <taxon>Acidaminococcaceae incertae sedis</taxon>
        <taxon>Candidatus Avacidaminococcus</taxon>
    </lineage>
</organism>
<feature type="domain" description="Solute-binding protein family 3/N-terminal" evidence="3">
    <location>
        <begin position="40"/>
        <end position="280"/>
    </location>
</feature>
<comment type="caution">
    <text evidence="4">The sequence shown here is derived from an EMBL/GenBank/DDBJ whole genome shotgun (WGS) entry which is preliminary data.</text>
</comment>
<reference evidence="4" key="2">
    <citation type="journal article" date="2021" name="PeerJ">
        <title>Extensive microbial diversity within the chicken gut microbiome revealed by metagenomics and culture.</title>
        <authorList>
            <person name="Gilroy R."/>
            <person name="Ravi A."/>
            <person name="Getino M."/>
            <person name="Pursley I."/>
            <person name="Horton D.L."/>
            <person name="Alikhan N.F."/>
            <person name="Baker D."/>
            <person name="Gharbi K."/>
            <person name="Hall N."/>
            <person name="Watson M."/>
            <person name="Adriaenssens E.M."/>
            <person name="Foster-Nyarko E."/>
            <person name="Jarju S."/>
            <person name="Secka A."/>
            <person name="Antonio M."/>
            <person name="Oren A."/>
            <person name="Chaudhuri R.R."/>
            <person name="La Ragione R."/>
            <person name="Hildebrand F."/>
            <person name="Pallen M.J."/>
        </authorList>
    </citation>
    <scope>NUCLEOTIDE SEQUENCE</scope>
    <source>
        <strain evidence="4">CHK160-1198</strain>
    </source>
</reference>
<accession>A0A9D1MNW0</accession>
<feature type="chain" id="PRO_5038789156" evidence="2">
    <location>
        <begin position="25"/>
        <end position="284"/>
    </location>
</feature>
<dbReference type="Gene3D" id="3.40.190.10">
    <property type="entry name" value="Periplasmic binding protein-like II"/>
    <property type="match status" value="2"/>
</dbReference>
<protein>
    <submittedName>
        <fullName evidence="4">Transporter substrate-binding domain-containing protein</fullName>
    </submittedName>
</protein>
<evidence type="ECO:0000256" key="2">
    <source>
        <dbReference type="SAM" id="SignalP"/>
    </source>
</evidence>
<evidence type="ECO:0000313" key="5">
    <source>
        <dbReference type="Proteomes" id="UP000824099"/>
    </source>
</evidence>
<dbReference type="InterPro" id="IPR001638">
    <property type="entry name" value="Solute-binding_3/MltF_N"/>
</dbReference>
<dbReference type="EMBL" id="DVNI01000015">
    <property type="protein sequence ID" value="HIU63600.1"/>
    <property type="molecule type" value="Genomic_DNA"/>
</dbReference>
<gene>
    <name evidence="4" type="ORF">IAB06_00980</name>
</gene>
<feature type="signal peptide" evidence="2">
    <location>
        <begin position="1"/>
        <end position="24"/>
    </location>
</feature>
<sequence>MTFGKKLLNIAVCGVLLGSLFLVAGCGGEKGNDKQGAQKVLKVGMEAGYAPYNWTQTNADNGAVKIAGTSEYANGYDVIVGKQLAESMGATLEVHKIEWDGLAPAVASGKIDAAIAGMSITSKRKESVDFTAPYYYANVVGLVKKDTPQATAKSVADLKGAVATSQLNTIWYDLIDQVPDVEKLPGIENVPGMIVALTSGKCNLIVTDLPTAMAAAYANPELTVLEFAADAGFQTTKEDVEIGIAVKKGNKELVDAMNAKLTKMTEEDFKQIMQDAIKFQPLAK</sequence>
<dbReference type="PANTHER" id="PTHR35936:SF17">
    <property type="entry name" value="ARGININE-BINDING EXTRACELLULAR PROTEIN ARTP"/>
    <property type="match status" value="1"/>
</dbReference>
<proteinExistence type="predicted"/>
<dbReference type="SMART" id="SM00062">
    <property type="entry name" value="PBPb"/>
    <property type="match status" value="1"/>
</dbReference>
<evidence type="ECO:0000313" key="4">
    <source>
        <dbReference type="EMBL" id="HIU63600.1"/>
    </source>
</evidence>
<dbReference type="Proteomes" id="UP000824099">
    <property type="component" value="Unassembled WGS sequence"/>
</dbReference>
<dbReference type="PROSITE" id="PS51257">
    <property type="entry name" value="PROKAR_LIPOPROTEIN"/>
    <property type="match status" value="1"/>
</dbReference>
<dbReference type="AlphaFoldDB" id="A0A9D1MNW0"/>
<keyword evidence="1 2" id="KW-0732">Signal</keyword>
<name>A0A9D1MNW0_9FIRM</name>
<evidence type="ECO:0000256" key="1">
    <source>
        <dbReference type="ARBA" id="ARBA00022729"/>
    </source>
</evidence>